<sequence length="115" mass="12380">SCVFTNLIWYVTQLQTLTSAATKKGGQSSGDVGAVYKYKNVLLDVKFDTQSTIATTLTFTEIAGYESSSSKLKKYTAGISVNKPDSSASIVLGDRGDTLRASYIHHFDLSKKTAA</sequence>
<dbReference type="AlphaFoldDB" id="A0A699TUX5"/>
<evidence type="ECO:0000256" key="1">
    <source>
        <dbReference type="ARBA" id="ARBA00009624"/>
    </source>
</evidence>
<reference evidence="2" key="1">
    <citation type="journal article" date="2019" name="Sci. Rep.">
        <title>Draft genome of Tanacetum cinerariifolium, the natural source of mosquito coil.</title>
        <authorList>
            <person name="Yamashiro T."/>
            <person name="Shiraishi A."/>
            <person name="Satake H."/>
            <person name="Nakayama K."/>
        </authorList>
    </citation>
    <scope>NUCLEOTIDE SEQUENCE</scope>
</reference>
<dbReference type="Pfam" id="PF01459">
    <property type="entry name" value="Porin_3"/>
    <property type="match status" value="1"/>
</dbReference>
<dbReference type="InterPro" id="IPR001925">
    <property type="entry name" value="Porin_Euk"/>
</dbReference>
<comment type="similarity">
    <text evidence="1">Belongs to the eukaryotic mitochondrial porin (TC 1.B.8.1) family.</text>
</comment>
<evidence type="ECO:0000313" key="2">
    <source>
        <dbReference type="EMBL" id="GFD12858.1"/>
    </source>
</evidence>
<name>A0A699TUX5_TANCI</name>
<accession>A0A699TUX5</accession>
<dbReference type="Gene3D" id="2.40.160.10">
    <property type="entry name" value="Porin"/>
    <property type="match status" value="1"/>
</dbReference>
<protein>
    <submittedName>
        <fullName evidence="2">Mitochondrial outer membrane protein porin 2-like</fullName>
    </submittedName>
</protein>
<dbReference type="GO" id="GO:0005741">
    <property type="term" value="C:mitochondrial outer membrane"/>
    <property type="evidence" value="ECO:0007669"/>
    <property type="project" value="InterPro"/>
</dbReference>
<dbReference type="PANTHER" id="PTHR11743:SF69">
    <property type="entry name" value="PORIN DOMAIN, EUKARYOTIC PORIN_TOM40-RELATED"/>
    <property type="match status" value="1"/>
</dbReference>
<gene>
    <name evidence="2" type="ORF">Tci_884827</name>
</gene>
<dbReference type="EMBL" id="BKCJ011268533">
    <property type="protein sequence ID" value="GFD12858.1"/>
    <property type="molecule type" value="Genomic_DNA"/>
</dbReference>
<feature type="non-terminal residue" evidence="2">
    <location>
        <position position="115"/>
    </location>
</feature>
<feature type="non-terminal residue" evidence="2">
    <location>
        <position position="1"/>
    </location>
</feature>
<dbReference type="InterPro" id="IPR023614">
    <property type="entry name" value="Porin_dom_sf"/>
</dbReference>
<proteinExistence type="inferred from homology"/>
<comment type="caution">
    <text evidence="2">The sequence shown here is derived from an EMBL/GenBank/DDBJ whole genome shotgun (WGS) entry which is preliminary data.</text>
</comment>
<dbReference type="PANTHER" id="PTHR11743">
    <property type="entry name" value="VOLTAGE-DEPENDENT ANION-SELECTIVE CHANNEL"/>
    <property type="match status" value="1"/>
</dbReference>
<dbReference type="GO" id="GO:0008308">
    <property type="term" value="F:voltage-gated monoatomic anion channel activity"/>
    <property type="evidence" value="ECO:0007669"/>
    <property type="project" value="InterPro"/>
</dbReference>
<dbReference type="InterPro" id="IPR027246">
    <property type="entry name" value="Porin_Euk/Tom40"/>
</dbReference>
<organism evidence="2">
    <name type="scientific">Tanacetum cinerariifolium</name>
    <name type="common">Dalmatian daisy</name>
    <name type="synonym">Chrysanthemum cinerariifolium</name>
    <dbReference type="NCBI Taxonomy" id="118510"/>
    <lineage>
        <taxon>Eukaryota</taxon>
        <taxon>Viridiplantae</taxon>
        <taxon>Streptophyta</taxon>
        <taxon>Embryophyta</taxon>
        <taxon>Tracheophyta</taxon>
        <taxon>Spermatophyta</taxon>
        <taxon>Magnoliopsida</taxon>
        <taxon>eudicotyledons</taxon>
        <taxon>Gunneridae</taxon>
        <taxon>Pentapetalae</taxon>
        <taxon>asterids</taxon>
        <taxon>campanulids</taxon>
        <taxon>Asterales</taxon>
        <taxon>Asteraceae</taxon>
        <taxon>Asteroideae</taxon>
        <taxon>Anthemideae</taxon>
        <taxon>Anthemidinae</taxon>
        <taxon>Tanacetum</taxon>
    </lineage>
</organism>